<reference evidence="1 2" key="2">
    <citation type="submission" date="2013-02" db="EMBL/GenBank/DDBJ databases">
        <title>The Genome Sequence of Plasmodium falciparum Palo Alto/Uganda.</title>
        <authorList>
            <consortium name="The Broad Institute Genome Sequencing Platform"/>
            <consortium name="The Broad Institute Genome Sequencing Center for Infectious Disease"/>
            <person name="Neafsey D."/>
            <person name="Cheeseman I."/>
            <person name="Volkman S."/>
            <person name="Adams J."/>
            <person name="Walker B."/>
            <person name="Young S.K."/>
            <person name="Zeng Q."/>
            <person name="Gargeya S."/>
            <person name="Fitzgerald M."/>
            <person name="Haas B."/>
            <person name="Abouelleil A."/>
            <person name="Alvarado L."/>
            <person name="Arachchi H.M."/>
            <person name="Berlin A.M."/>
            <person name="Chapman S.B."/>
            <person name="Dewar J."/>
            <person name="Goldberg J."/>
            <person name="Griggs A."/>
            <person name="Gujja S."/>
            <person name="Hansen M."/>
            <person name="Howarth C."/>
            <person name="Imamovic A."/>
            <person name="Larimer J."/>
            <person name="McCowan C."/>
            <person name="Murphy C."/>
            <person name="Neiman D."/>
            <person name="Pearson M."/>
            <person name="Priest M."/>
            <person name="Roberts A."/>
            <person name="Saif S."/>
            <person name="Shea T."/>
            <person name="Sisk P."/>
            <person name="Sykes S."/>
            <person name="Wortman J."/>
            <person name="Nusbaum C."/>
            <person name="Birren B."/>
        </authorList>
    </citation>
    <scope>NUCLEOTIDE SEQUENCE [LARGE SCALE GENOMIC DNA]</scope>
    <source>
        <strain evidence="1 2">Palo Alto/Uganda</strain>
    </source>
</reference>
<reference evidence="1 2" key="1">
    <citation type="submission" date="2013-02" db="EMBL/GenBank/DDBJ databases">
        <title>The Genome Annotation of Plasmodium falciparum Palo Alto/Uganda.</title>
        <authorList>
            <consortium name="The Broad Institute Genome Sequencing Platform"/>
            <consortium name="The Broad Institute Genome Sequencing Center for Infectious Disease"/>
            <person name="Neafsey D."/>
            <person name="Hoffman S."/>
            <person name="Volkman S."/>
            <person name="Rosenthal P."/>
            <person name="Walker B."/>
            <person name="Young S.K."/>
            <person name="Zeng Q."/>
            <person name="Gargeya S."/>
            <person name="Fitzgerald M."/>
            <person name="Haas B."/>
            <person name="Abouelleil A."/>
            <person name="Allen A.W."/>
            <person name="Alvarado L."/>
            <person name="Arachchi H.M."/>
            <person name="Berlin A.M."/>
            <person name="Chapman S.B."/>
            <person name="Gainer-Dewar J."/>
            <person name="Goldberg J."/>
            <person name="Griggs A."/>
            <person name="Gujja S."/>
            <person name="Hansen M."/>
            <person name="Howarth C."/>
            <person name="Imamovic A."/>
            <person name="Ireland A."/>
            <person name="Larimer J."/>
            <person name="McCowan C."/>
            <person name="Murphy C."/>
            <person name="Pearson M."/>
            <person name="Poon T.W."/>
            <person name="Priest M."/>
            <person name="Roberts A."/>
            <person name="Saif S."/>
            <person name="Shea T."/>
            <person name="Sisk P."/>
            <person name="Sykes S."/>
            <person name="Wortman J."/>
            <person name="Nusbaum C."/>
            <person name="Birren B."/>
        </authorList>
    </citation>
    <scope>NUCLEOTIDE SEQUENCE [LARGE SCALE GENOMIC DNA]</scope>
    <source>
        <strain evidence="1 2">Palo Alto/Uganda</strain>
    </source>
</reference>
<dbReference type="AlphaFoldDB" id="W4IVU4"/>
<accession>W4IVU4</accession>
<sequence length="61" mass="7331">MLGKHNFRNINHSIKPKKEHLHIIMRNILIKLDGIYGGKEENDFIFLIFSRYQNINKHTKL</sequence>
<organism evidence="1 2">
    <name type="scientific">Plasmodium falciparum (isolate Palo Alto / Uganda)</name>
    <dbReference type="NCBI Taxonomy" id="57270"/>
    <lineage>
        <taxon>Eukaryota</taxon>
        <taxon>Sar</taxon>
        <taxon>Alveolata</taxon>
        <taxon>Apicomplexa</taxon>
        <taxon>Aconoidasida</taxon>
        <taxon>Haemosporida</taxon>
        <taxon>Plasmodiidae</taxon>
        <taxon>Plasmodium</taxon>
        <taxon>Plasmodium (Laverania)</taxon>
    </lineage>
</organism>
<dbReference type="Proteomes" id="UP000019103">
    <property type="component" value="Unassembled WGS sequence"/>
</dbReference>
<proteinExistence type="predicted"/>
<name>W4IVU4_PLAFP</name>
<dbReference type="EMBL" id="KI927385">
    <property type="protein sequence ID" value="ETW53482.1"/>
    <property type="molecule type" value="Genomic_DNA"/>
</dbReference>
<evidence type="ECO:0000313" key="2">
    <source>
        <dbReference type="Proteomes" id="UP000019103"/>
    </source>
</evidence>
<protein>
    <submittedName>
        <fullName evidence="1">Uncharacterized protein</fullName>
    </submittedName>
</protein>
<evidence type="ECO:0000313" key="1">
    <source>
        <dbReference type="EMBL" id="ETW53482.1"/>
    </source>
</evidence>
<gene>
    <name evidence="1" type="ORF">PFUGPA_04497</name>
</gene>